<keyword evidence="4" id="KW-1185">Reference proteome</keyword>
<evidence type="ECO:0000256" key="1">
    <source>
        <dbReference type="SAM" id="MobiDB-lite"/>
    </source>
</evidence>
<organism evidence="3 4">
    <name type="scientific">Aeoliella straminimaris</name>
    <dbReference type="NCBI Taxonomy" id="2954799"/>
    <lineage>
        <taxon>Bacteria</taxon>
        <taxon>Pseudomonadati</taxon>
        <taxon>Planctomycetota</taxon>
        <taxon>Planctomycetia</taxon>
        <taxon>Pirellulales</taxon>
        <taxon>Lacipirellulaceae</taxon>
        <taxon>Aeoliella</taxon>
    </lineage>
</organism>
<proteinExistence type="predicted"/>
<protein>
    <submittedName>
        <fullName evidence="3">Uncharacterized protein</fullName>
    </submittedName>
</protein>
<evidence type="ECO:0000256" key="2">
    <source>
        <dbReference type="SAM" id="SignalP"/>
    </source>
</evidence>
<accession>A0A9X2FCX1</accession>
<gene>
    <name evidence="3" type="ORF">NG895_22395</name>
</gene>
<feature type="signal peptide" evidence="2">
    <location>
        <begin position="1"/>
        <end position="21"/>
    </location>
</feature>
<keyword evidence="2" id="KW-0732">Signal</keyword>
<dbReference type="AlphaFoldDB" id="A0A9X2FCX1"/>
<dbReference type="EMBL" id="JAMXLR010000077">
    <property type="protein sequence ID" value="MCO6046655.1"/>
    <property type="molecule type" value="Genomic_DNA"/>
</dbReference>
<name>A0A9X2FCX1_9BACT</name>
<feature type="chain" id="PRO_5040879922" evidence="2">
    <location>
        <begin position="22"/>
        <end position="140"/>
    </location>
</feature>
<feature type="region of interest" description="Disordered" evidence="1">
    <location>
        <begin position="120"/>
        <end position="140"/>
    </location>
</feature>
<comment type="caution">
    <text evidence="3">The sequence shown here is derived from an EMBL/GenBank/DDBJ whole genome shotgun (WGS) entry which is preliminary data.</text>
</comment>
<sequence length="140" mass="15693">MRFLSLAIAVLVVGVSATLVAKQPSKESAPKGMDCTMYTKPYKATEYGAFPLPKGLEWKVMPRYVGMQENGDRIVDERVTLVLVDREKRFWPVISKMSLHEARDLHKKLGDVIADKEKAEAVKDKQVDNAAEEAVEGEEE</sequence>
<evidence type="ECO:0000313" key="3">
    <source>
        <dbReference type="EMBL" id="MCO6046655.1"/>
    </source>
</evidence>
<reference evidence="3" key="1">
    <citation type="submission" date="2022-06" db="EMBL/GenBank/DDBJ databases">
        <title>Aeoliella straminimaris, a novel planctomycete from sediments.</title>
        <authorList>
            <person name="Vitorino I.R."/>
            <person name="Lage O.M."/>
        </authorList>
    </citation>
    <scope>NUCLEOTIDE SEQUENCE</scope>
    <source>
        <strain evidence="3">ICT_H6.2</strain>
    </source>
</reference>
<feature type="compositionally biased region" description="Acidic residues" evidence="1">
    <location>
        <begin position="130"/>
        <end position="140"/>
    </location>
</feature>
<dbReference type="Proteomes" id="UP001155241">
    <property type="component" value="Unassembled WGS sequence"/>
</dbReference>
<evidence type="ECO:0000313" key="4">
    <source>
        <dbReference type="Proteomes" id="UP001155241"/>
    </source>
</evidence>
<dbReference type="RefSeq" id="WP_252854770.1">
    <property type="nucleotide sequence ID" value="NZ_JAMXLR010000077.1"/>
</dbReference>